<dbReference type="HOGENOM" id="CLU_000604_1_11_9"/>
<dbReference type="PANTHER" id="PTHR42771:SF4">
    <property type="entry name" value="IRON(3+)-HYDROXAMATE IMPORT ATP-BINDING PROTEIN FHUC"/>
    <property type="match status" value="1"/>
</dbReference>
<dbReference type="GO" id="GO:0005886">
    <property type="term" value="C:plasma membrane"/>
    <property type="evidence" value="ECO:0007669"/>
    <property type="project" value="UniProtKB-SubCell"/>
</dbReference>
<evidence type="ECO:0000313" key="11">
    <source>
        <dbReference type="EMBL" id="AAM78890.1"/>
    </source>
</evidence>
<dbReference type="PROSITE" id="PS00211">
    <property type="entry name" value="ABC_TRANSPORTER_1"/>
    <property type="match status" value="1"/>
</dbReference>
<accession>A0A0H2UTZ4</accession>
<dbReference type="PANTHER" id="PTHR42771">
    <property type="entry name" value="IRON(3+)-HYDROXAMATE IMPORT ATP-BINDING PROTEIN FHUC"/>
    <property type="match status" value="1"/>
</dbReference>
<dbReference type="CDD" id="cd03214">
    <property type="entry name" value="ABC_Iron-Siderophores_B12_Hemin"/>
    <property type="match status" value="1"/>
</dbReference>
<keyword evidence="6 11" id="KW-0067">ATP-binding</keyword>
<dbReference type="InterPro" id="IPR027417">
    <property type="entry name" value="P-loop_NTPase"/>
</dbReference>
<protein>
    <submittedName>
        <fullName evidence="11">Putative ferrichrome ABC transporter (ATP-binding protein)</fullName>
    </submittedName>
</protein>
<dbReference type="InterPro" id="IPR003593">
    <property type="entry name" value="AAA+_ATPase"/>
</dbReference>
<dbReference type="GO" id="GO:0016887">
    <property type="term" value="F:ATP hydrolysis activity"/>
    <property type="evidence" value="ECO:0007669"/>
    <property type="project" value="InterPro"/>
</dbReference>
<dbReference type="InterPro" id="IPR051535">
    <property type="entry name" value="Siderophore_ABC-ATPase"/>
</dbReference>
<dbReference type="AlphaFoldDB" id="A0A0H2UTZ4"/>
<dbReference type="SUPFAM" id="SSF52540">
    <property type="entry name" value="P-loop containing nucleoside triphosphate hydrolases"/>
    <property type="match status" value="1"/>
</dbReference>
<dbReference type="EMBL" id="AE014074">
    <property type="protein sequence ID" value="AAM78890.1"/>
    <property type="molecule type" value="Genomic_DNA"/>
</dbReference>
<evidence type="ECO:0000256" key="5">
    <source>
        <dbReference type="ARBA" id="ARBA00022741"/>
    </source>
</evidence>
<dbReference type="Gene3D" id="3.40.50.300">
    <property type="entry name" value="P-loop containing nucleotide triphosphate hydrolases"/>
    <property type="match status" value="1"/>
</dbReference>
<gene>
    <name evidence="11" type="primary">fhuC.1</name>
    <name evidence="11" type="ordered locus">SpyM3_0283</name>
</gene>
<keyword evidence="7" id="KW-0408">Iron</keyword>
<dbReference type="Pfam" id="PF00005">
    <property type="entry name" value="ABC_tran"/>
    <property type="match status" value="1"/>
</dbReference>
<dbReference type="Proteomes" id="UP000000564">
    <property type="component" value="Chromosome"/>
</dbReference>
<dbReference type="SMART" id="SM00382">
    <property type="entry name" value="AAA"/>
    <property type="match status" value="1"/>
</dbReference>
<proteinExistence type="predicted"/>
<evidence type="ECO:0000256" key="1">
    <source>
        <dbReference type="ARBA" id="ARBA00004202"/>
    </source>
</evidence>
<organism evidence="11 12">
    <name type="scientific">Streptococcus pyogenes serotype M3 (strain ATCC BAA-595 / MGAS315)</name>
    <dbReference type="NCBI Taxonomy" id="198466"/>
    <lineage>
        <taxon>Bacteria</taxon>
        <taxon>Bacillati</taxon>
        <taxon>Bacillota</taxon>
        <taxon>Bacilli</taxon>
        <taxon>Lactobacillales</taxon>
        <taxon>Streptococcaceae</taxon>
        <taxon>Streptococcus</taxon>
    </lineage>
</organism>
<evidence type="ECO:0000256" key="3">
    <source>
        <dbReference type="ARBA" id="ARBA00022475"/>
    </source>
</evidence>
<evidence type="ECO:0000256" key="7">
    <source>
        <dbReference type="ARBA" id="ARBA00023004"/>
    </source>
</evidence>
<keyword evidence="3" id="KW-1003">Cell membrane</keyword>
<reference evidence="11 12" key="1">
    <citation type="journal article" date="2002" name="Proc. Natl. Acad. Sci. U.S.A.">
        <title>Genome sequence of a serotype M3 strain of group A Streptococcus: phage-encoded toxins, the high-virulence phenotype, and clone emergence.</title>
        <authorList>
            <person name="Beres S.B."/>
            <person name="Sylva G.L."/>
            <person name="Barbian K.D."/>
            <person name="Lei B."/>
            <person name="Hoff J.S."/>
            <person name="Mammarella N.D."/>
            <person name="Liu M.Y."/>
            <person name="Smoot J.C."/>
            <person name="Porcella S.F."/>
            <person name="Parkins L.D."/>
            <person name="Campbell D.S."/>
            <person name="Smith T.M."/>
            <person name="McCormick J.K."/>
            <person name="Leung D.Y."/>
            <person name="Schlievert P.M."/>
            <person name="Musser J.M."/>
        </authorList>
    </citation>
    <scope>NUCLEOTIDE SEQUENCE [LARGE SCALE GENOMIC DNA]</scope>
    <source>
        <strain evidence="12">ATCC BAA-595 / MGAS315</strain>
    </source>
</reference>
<dbReference type="RefSeq" id="WP_011054216.1">
    <property type="nucleotide sequence ID" value="NC_004070.1"/>
</dbReference>
<keyword evidence="9" id="KW-0472">Membrane</keyword>
<dbReference type="KEGG" id="spg:SpyM3_0283"/>
<feature type="domain" description="ABC transporter" evidence="10">
    <location>
        <begin position="4"/>
        <end position="240"/>
    </location>
</feature>
<keyword evidence="4" id="KW-0410">Iron transport</keyword>
<keyword evidence="8" id="KW-0406">Ion transport</keyword>
<dbReference type="FunFam" id="3.40.50.300:FF:000134">
    <property type="entry name" value="Iron-enterobactin ABC transporter ATP-binding protein"/>
    <property type="match status" value="1"/>
</dbReference>
<dbReference type="GO" id="GO:0006826">
    <property type="term" value="P:iron ion transport"/>
    <property type="evidence" value="ECO:0007669"/>
    <property type="project" value="UniProtKB-KW"/>
</dbReference>
<evidence type="ECO:0000256" key="6">
    <source>
        <dbReference type="ARBA" id="ARBA00022840"/>
    </source>
</evidence>
<comment type="subcellular location">
    <subcellularLocation>
        <location evidence="1">Cell membrane</location>
        <topology evidence="1">Peripheral membrane protein</topology>
    </subcellularLocation>
</comment>
<evidence type="ECO:0000256" key="4">
    <source>
        <dbReference type="ARBA" id="ARBA00022496"/>
    </source>
</evidence>
<evidence type="ECO:0000256" key="2">
    <source>
        <dbReference type="ARBA" id="ARBA00022448"/>
    </source>
</evidence>
<name>A0A0H2UTZ4_STRP3</name>
<dbReference type="PROSITE" id="PS50893">
    <property type="entry name" value="ABC_TRANSPORTER_2"/>
    <property type="match status" value="1"/>
</dbReference>
<dbReference type="GO" id="GO:0005524">
    <property type="term" value="F:ATP binding"/>
    <property type="evidence" value="ECO:0007669"/>
    <property type="project" value="UniProtKB-KW"/>
</dbReference>
<dbReference type="InterPro" id="IPR017871">
    <property type="entry name" value="ABC_transporter-like_CS"/>
</dbReference>
<evidence type="ECO:0000259" key="10">
    <source>
        <dbReference type="PROSITE" id="PS50893"/>
    </source>
</evidence>
<evidence type="ECO:0000313" key="12">
    <source>
        <dbReference type="Proteomes" id="UP000000564"/>
    </source>
</evidence>
<dbReference type="GeneID" id="69901344"/>
<evidence type="ECO:0000256" key="8">
    <source>
        <dbReference type="ARBA" id="ARBA00023065"/>
    </source>
</evidence>
<keyword evidence="5" id="KW-0547">Nucleotide-binding</keyword>
<evidence type="ECO:0000256" key="9">
    <source>
        <dbReference type="ARBA" id="ARBA00023136"/>
    </source>
</evidence>
<dbReference type="InterPro" id="IPR003439">
    <property type="entry name" value="ABC_transporter-like_ATP-bd"/>
</dbReference>
<keyword evidence="2" id="KW-0813">Transport</keyword>
<sequence>MTTISAEDLTIAYEQRTIIDKLSFYIPEGKITTIIGANGCGKSSLLKALTRLLPPKQGVVYLNGQNIATLETKEVAKKLALLPQVQEATNGITVYELVSYGRFPHQSYFGNLSPADKKAIHWAMQATNVMAYADQPVDALSGGQRQRVWLAMALAQGTDTIFLDEPTTYLDLNHQLEILELVKSLNKDAGKTIIMVLHDLNLSARYSDHLIAMKHGKIHYTGTIADVMTSPIIQDIFQIKPVLVDDPIHNCPIVLTYQLQ</sequence>